<evidence type="ECO:0000313" key="1">
    <source>
        <dbReference type="EMBL" id="AIO34480.1"/>
    </source>
</evidence>
<protein>
    <submittedName>
        <fullName evidence="1">HNH endonuclease family protein</fullName>
    </submittedName>
</protein>
<keyword evidence="1" id="KW-0255">Endonuclease</keyword>
<gene>
    <name evidence="1" type="ORF">DM39_4166</name>
</gene>
<name>A0AAN0RVH5_9BURK</name>
<dbReference type="AlphaFoldDB" id="A0AAN0RVH5"/>
<dbReference type="CDD" id="cd00085">
    <property type="entry name" value="HNHc"/>
    <property type="match status" value="1"/>
</dbReference>
<proteinExistence type="predicted"/>
<keyword evidence="1" id="KW-0540">Nuclease</keyword>
<dbReference type="KEGG" id="bcen:DM39_4166"/>
<dbReference type="GO" id="GO:0004519">
    <property type="term" value="F:endonuclease activity"/>
    <property type="evidence" value="ECO:0007669"/>
    <property type="project" value="UniProtKB-KW"/>
</dbReference>
<keyword evidence="1" id="KW-0378">Hydrolase</keyword>
<keyword evidence="2" id="KW-1185">Reference proteome</keyword>
<dbReference type="InterPro" id="IPR003615">
    <property type="entry name" value="HNH_nuc"/>
</dbReference>
<accession>A0AAN0RVH5</accession>
<sequence length="63" mass="7101">MQHYPGFLDVHHILGVEKGDRVWNCVALCPNCHRDARHSPDADGLNSQLLASAEQFQSSRTRD</sequence>
<dbReference type="Proteomes" id="UP000029413">
    <property type="component" value="Chromosome 2"/>
</dbReference>
<dbReference type="EMBL" id="CP007784">
    <property type="protein sequence ID" value="AIO34480.1"/>
    <property type="molecule type" value="Genomic_DNA"/>
</dbReference>
<evidence type="ECO:0000313" key="2">
    <source>
        <dbReference type="Proteomes" id="UP000029413"/>
    </source>
</evidence>
<reference evidence="1 2" key="1">
    <citation type="submission" date="2014-05" db="EMBL/GenBank/DDBJ databases">
        <authorList>
            <person name="Bishop-Lilly K.A."/>
            <person name="Broomall S.M."/>
            <person name="Chain P.S."/>
            <person name="Chertkov O."/>
            <person name="Coyne S.R."/>
            <person name="Daligault H.E."/>
            <person name="Davenport K.W."/>
            <person name="Erkkila T."/>
            <person name="Frey K.G."/>
            <person name="Gibbons H.S."/>
            <person name="Gu W."/>
            <person name="Jaissle J."/>
            <person name="Johnson S.L."/>
            <person name="Koroleva G.I."/>
            <person name="Ladner J.T."/>
            <person name="Lo C.-C."/>
            <person name="Minogue T.D."/>
            <person name="Munk C."/>
            <person name="Palacios G.F."/>
            <person name="Redden C.L."/>
            <person name="Rosenzweig C.N."/>
            <person name="Scholz M.B."/>
            <person name="Teshima H."/>
            <person name="Xu Y."/>
        </authorList>
    </citation>
    <scope>NUCLEOTIDE SEQUENCE [LARGE SCALE GENOMIC DNA]</scope>
    <source>
        <strain evidence="1 2">DDS 22E-1</strain>
    </source>
</reference>
<organism evidence="1 2">
    <name type="scientific">Burkholderia cenocepacia</name>
    <dbReference type="NCBI Taxonomy" id="95486"/>
    <lineage>
        <taxon>Bacteria</taxon>
        <taxon>Pseudomonadati</taxon>
        <taxon>Pseudomonadota</taxon>
        <taxon>Betaproteobacteria</taxon>
        <taxon>Burkholderiales</taxon>
        <taxon>Burkholderiaceae</taxon>
        <taxon>Burkholderia</taxon>
        <taxon>Burkholderia cepacia complex</taxon>
    </lineage>
</organism>